<dbReference type="PRINTS" id="PR00126">
    <property type="entry name" value="ATPASEGAMMA"/>
</dbReference>
<dbReference type="GO" id="GO:0045259">
    <property type="term" value="C:proton-transporting ATP synthase complex"/>
    <property type="evidence" value="ECO:0007669"/>
    <property type="project" value="UniProtKB-KW"/>
</dbReference>
<dbReference type="STRING" id="1004156.AYP45_07285"/>
<gene>
    <name evidence="10" type="ORF">AYP45_07285</name>
</gene>
<dbReference type="InterPro" id="IPR000131">
    <property type="entry name" value="ATP_synth_F1_gsu"/>
</dbReference>
<reference evidence="10 11" key="1">
    <citation type="journal article" date="2017" name="Water Res.">
        <title>Discovery and metagenomic analysis of an anammox bacterial enrichment related to Candidatus "Brocadia caroliniensis" in a full-scale glycerol-fed nitritation-denitritation separate centrate treatment process.</title>
        <authorList>
            <person name="Park H."/>
            <person name="Brotto A.C."/>
            <person name="van Loosdrecht M.C."/>
            <person name="Chandran K."/>
        </authorList>
    </citation>
    <scope>NUCLEOTIDE SEQUENCE [LARGE SCALE GENOMIC DNA]</scope>
    <source>
        <strain evidence="10">26THWARD</strain>
    </source>
</reference>
<sequence>MKAYAGVTIRRTEDIVQNIRAYENNLLLAMADIITHHPEISLKEHNKGKRILAAFGSSQGLCGSYNEKMVHVVSRIITPNDMLFVIGKRLKVSLELKHVPYGDATDSVASISGIQSALKETASKIMNIYRKEEYYNLTLIFTNIFEKKAEVSVEQILPPDTHKIIAFNPTRVPPFTYLEPKKIFKKILEEFLFISLYRCYMESLRSENWYRLRSMEGASETLKRQLSNLNSMQMYTRQEEITEEMLEILGSGMFYRKY</sequence>
<protein>
    <recommendedName>
        <fullName evidence="12">F0F1 ATP synthase subunit gamma</fullName>
    </recommendedName>
</protein>
<evidence type="ECO:0000256" key="4">
    <source>
        <dbReference type="ARBA" id="ARBA00022448"/>
    </source>
</evidence>
<comment type="caution">
    <text evidence="10">The sequence shown here is derived from an EMBL/GenBank/DDBJ whole genome shotgun (WGS) entry which is preliminary data.</text>
</comment>
<name>A0A1V4AUR3_9BACT</name>
<keyword evidence="6" id="KW-0406">Ion transport</keyword>
<dbReference type="PANTHER" id="PTHR11693">
    <property type="entry name" value="ATP SYNTHASE GAMMA CHAIN"/>
    <property type="match status" value="1"/>
</dbReference>
<evidence type="ECO:0000256" key="2">
    <source>
        <dbReference type="ARBA" id="ARBA00004170"/>
    </source>
</evidence>
<dbReference type="Gene3D" id="1.10.287.80">
    <property type="entry name" value="ATP synthase, gamma subunit, helix hairpin domain"/>
    <property type="match status" value="1"/>
</dbReference>
<evidence type="ECO:0008006" key="12">
    <source>
        <dbReference type="Google" id="ProtNLM"/>
    </source>
</evidence>
<evidence type="ECO:0000256" key="3">
    <source>
        <dbReference type="ARBA" id="ARBA00007681"/>
    </source>
</evidence>
<dbReference type="Proteomes" id="UP000189681">
    <property type="component" value="Unassembled WGS sequence"/>
</dbReference>
<dbReference type="SUPFAM" id="SSF52943">
    <property type="entry name" value="ATP synthase (F1-ATPase), gamma subunit"/>
    <property type="match status" value="1"/>
</dbReference>
<keyword evidence="4" id="KW-0813">Transport</keyword>
<dbReference type="Gene3D" id="3.40.1380.10">
    <property type="match status" value="1"/>
</dbReference>
<comment type="subcellular location">
    <subcellularLocation>
        <location evidence="2">Membrane</location>
        <topology evidence="2">Peripheral membrane protein</topology>
    </subcellularLocation>
</comment>
<dbReference type="AlphaFoldDB" id="A0A1V4AUR3"/>
<keyword evidence="5" id="KW-0375">Hydrogen ion transport</keyword>
<evidence type="ECO:0000256" key="9">
    <source>
        <dbReference type="ARBA" id="ARBA00023310"/>
    </source>
</evidence>
<evidence type="ECO:0000313" key="11">
    <source>
        <dbReference type="Proteomes" id="UP000189681"/>
    </source>
</evidence>
<dbReference type="Pfam" id="PF00231">
    <property type="entry name" value="ATP-synt"/>
    <property type="match status" value="1"/>
</dbReference>
<dbReference type="GO" id="GO:0046933">
    <property type="term" value="F:proton-transporting ATP synthase activity, rotational mechanism"/>
    <property type="evidence" value="ECO:0007669"/>
    <property type="project" value="InterPro"/>
</dbReference>
<accession>A0A1V4AUR3</accession>
<evidence type="ECO:0000313" key="10">
    <source>
        <dbReference type="EMBL" id="OOP56801.1"/>
    </source>
</evidence>
<keyword evidence="9" id="KW-0066">ATP synthesis</keyword>
<evidence type="ECO:0000256" key="5">
    <source>
        <dbReference type="ARBA" id="ARBA00022781"/>
    </source>
</evidence>
<keyword evidence="7" id="KW-0472">Membrane</keyword>
<keyword evidence="8" id="KW-0139">CF(1)</keyword>
<dbReference type="PANTHER" id="PTHR11693:SF22">
    <property type="entry name" value="ATP SYNTHASE SUBUNIT GAMMA, MITOCHONDRIAL"/>
    <property type="match status" value="1"/>
</dbReference>
<comment type="function">
    <text evidence="1">Produces ATP from ADP in the presence of a proton gradient across the membrane. The gamma chain is believed to be important in regulating ATPase activity and the flow of protons through the CF(0) complex.</text>
</comment>
<proteinExistence type="inferred from homology"/>
<evidence type="ECO:0000256" key="1">
    <source>
        <dbReference type="ARBA" id="ARBA00003456"/>
    </source>
</evidence>
<evidence type="ECO:0000256" key="7">
    <source>
        <dbReference type="ARBA" id="ARBA00023136"/>
    </source>
</evidence>
<evidence type="ECO:0000256" key="6">
    <source>
        <dbReference type="ARBA" id="ARBA00023065"/>
    </source>
</evidence>
<dbReference type="EMBL" id="AYTS01000061">
    <property type="protein sequence ID" value="OOP56801.1"/>
    <property type="molecule type" value="Genomic_DNA"/>
</dbReference>
<evidence type="ECO:0000256" key="8">
    <source>
        <dbReference type="ARBA" id="ARBA00023196"/>
    </source>
</evidence>
<comment type="similarity">
    <text evidence="3">Belongs to the ATPase gamma chain family.</text>
</comment>
<dbReference type="InterPro" id="IPR035968">
    <property type="entry name" value="ATP_synth_F1_ATPase_gsu"/>
</dbReference>
<organism evidence="10 11">
    <name type="scientific">Candidatus Brocadia carolinensis</name>
    <dbReference type="NCBI Taxonomy" id="1004156"/>
    <lineage>
        <taxon>Bacteria</taxon>
        <taxon>Pseudomonadati</taxon>
        <taxon>Planctomycetota</taxon>
        <taxon>Candidatus Brocadiia</taxon>
        <taxon>Candidatus Brocadiales</taxon>
        <taxon>Candidatus Brocadiaceae</taxon>
        <taxon>Candidatus Brocadia</taxon>
    </lineage>
</organism>